<accession>A0ACA9PPQ1</accession>
<sequence>FKSFEDDSPRTAVVDDSGSESGVGMEWTPELVLSTFHFKIAPKSVSVSAVICANAASFVIEYFEAGASSMSSFKDARLLPVDMSVDPKEIFELPIFQSRLELLETEKGTNLLPQIQKLIQSIHRVKRPALVTGREDAILVLPFHREDSENDPSIVIFTLRAFGADDAAFLYFGSIAESAEYFYGSFMDEEPLTCYVLGSQRSDLFKDQQLAVYNANLQLLLVQMKKKRAESDAADDKRSLATLQKNIAFETDKMDDLVAKSLSTHQKIAKVEDELSQLDSIKSLAMNGWAGGGDRTSNESFQGSTPFHYVHDEKPSKSDKGTSDPRQASGSSHSTWRNPYSGGSRSPPAMDGYDTPTKDLQSSYEMALRLQAEEIPGDADYHQQGDLQESYEEAARLQAQFNEEYEASMRLAQQMEEEDKAQIAAWEALKQRELANQPFECTICTDMYPPSDSVKVDGCGHTMCRGCLLNHVKAQISGARWPIFCPMCQPNAEKRG</sequence>
<feature type="non-terminal residue" evidence="1">
    <location>
        <position position="1"/>
    </location>
</feature>
<reference evidence="1" key="1">
    <citation type="submission" date="2021-06" db="EMBL/GenBank/DDBJ databases">
        <authorList>
            <person name="Kallberg Y."/>
            <person name="Tangrot J."/>
            <person name="Rosling A."/>
        </authorList>
    </citation>
    <scope>NUCLEOTIDE SEQUENCE</scope>
    <source>
        <strain evidence="1">CL356</strain>
    </source>
</reference>
<dbReference type="EMBL" id="CAJVPT010038004">
    <property type="protein sequence ID" value="CAG8719070.1"/>
    <property type="molecule type" value="Genomic_DNA"/>
</dbReference>
<evidence type="ECO:0000313" key="2">
    <source>
        <dbReference type="Proteomes" id="UP000789525"/>
    </source>
</evidence>
<keyword evidence="2" id="KW-1185">Reference proteome</keyword>
<dbReference type="Proteomes" id="UP000789525">
    <property type="component" value="Unassembled WGS sequence"/>
</dbReference>
<protein>
    <submittedName>
        <fullName evidence="1">13325_t:CDS:1</fullName>
    </submittedName>
</protein>
<name>A0ACA9PPQ1_9GLOM</name>
<proteinExistence type="predicted"/>
<evidence type="ECO:0000313" key="1">
    <source>
        <dbReference type="EMBL" id="CAG8719070.1"/>
    </source>
</evidence>
<organism evidence="1 2">
    <name type="scientific">Acaulospora colombiana</name>
    <dbReference type="NCBI Taxonomy" id="27376"/>
    <lineage>
        <taxon>Eukaryota</taxon>
        <taxon>Fungi</taxon>
        <taxon>Fungi incertae sedis</taxon>
        <taxon>Mucoromycota</taxon>
        <taxon>Glomeromycotina</taxon>
        <taxon>Glomeromycetes</taxon>
        <taxon>Diversisporales</taxon>
        <taxon>Acaulosporaceae</taxon>
        <taxon>Acaulospora</taxon>
    </lineage>
</organism>
<feature type="non-terminal residue" evidence="1">
    <location>
        <position position="496"/>
    </location>
</feature>
<comment type="caution">
    <text evidence="1">The sequence shown here is derived from an EMBL/GenBank/DDBJ whole genome shotgun (WGS) entry which is preliminary data.</text>
</comment>
<gene>
    <name evidence="1" type="ORF">ACOLOM_LOCUS11054</name>
</gene>